<organism evidence="5 6">
    <name type="scientific">Eeniella nana</name>
    <name type="common">Yeast</name>
    <name type="synonym">Brettanomyces nanus</name>
    <dbReference type="NCBI Taxonomy" id="13502"/>
    <lineage>
        <taxon>Eukaryota</taxon>
        <taxon>Fungi</taxon>
        <taxon>Dikarya</taxon>
        <taxon>Ascomycota</taxon>
        <taxon>Saccharomycotina</taxon>
        <taxon>Pichiomycetes</taxon>
        <taxon>Pichiales</taxon>
        <taxon>Pichiaceae</taxon>
        <taxon>Brettanomyces</taxon>
    </lineage>
</organism>
<dbReference type="InterPro" id="IPR041988">
    <property type="entry name" value="Ribosomal_uL24_KOW"/>
</dbReference>
<name>A0A875RVB0_EENNA</name>
<dbReference type="SUPFAM" id="SSF50104">
    <property type="entry name" value="Translation proteins SH3-like domain"/>
    <property type="match status" value="1"/>
</dbReference>
<dbReference type="GO" id="GO:1990904">
    <property type="term" value="C:ribonucleoprotein complex"/>
    <property type="evidence" value="ECO:0007669"/>
    <property type="project" value="UniProtKB-KW"/>
</dbReference>
<dbReference type="GeneID" id="62196152"/>
<evidence type="ECO:0000256" key="1">
    <source>
        <dbReference type="ARBA" id="ARBA00010618"/>
    </source>
</evidence>
<dbReference type="Gene3D" id="2.30.30.30">
    <property type="match status" value="1"/>
</dbReference>
<protein>
    <recommendedName>
        <fullName evidence="7">KOW domain-containing protein</fullName>
    </recommendedName>
</protein>
<dbReference type="AlphaFoldDB" id="A0A875RVB0"/>
<comment type="similarity">
    <text evidence="1">Belongs to the universal ribosomal protein uL24 family.</text>
</comment>
<keyword evidence="6" id="KW-1185">Reference proteome</keyword>
<dbReference type="EMBL" id="CP064814">
    <property type="protein sequence ID" value="QPG75397.1"/>
    <property type="molecule type" value="Genomic_DNA"/>
</dbReference>
<feature type="compositionally biased region" description="Basic and acidic residues" evidence="4">
    <location>
        <begin position="329"/>
        <end position="347"/>
    </location>
</feature>
<evidence type="ECO:0000313" key="6">
    <source>
        <dbReference type="Proteomes" id="UP000662931"/>
    </source>
</evidence>
<dbReference type="Proteomes" id="UP000662931">
    <property type="component" value="Chromosome 3"/>
</dbReference>
<dbReference type="InterPro" id="IPR008991">
    <property type="entry name" value="Translation_prot_SH3-like_sf"/>
</dbReference>
<dbReference type="OrthoDB" id="359154at2759"/>
<dbReference type="GO" id="GO:0005840">
    <property type="term" value="C:ribosome"/>
    <property type="evidence" value="ECO:0007669"/>
    <property type="project" value="UniProtKB-KW"/>
</dbReference>
<evidence type="ECO:0000313" key="5">
    <source>
        <dbReference type="EMBL" id="QPG75397.1"/>
    </source>
</evidence>
<dbReference type="KEGG" id="bnn:FOA43_002751"/>
<dbReference type="CDD" id="cd06089">
    <property type="entry name" value="KOW_RPL26"/>
    <property type="match status" value="1"/>
</dbReference>
<sequence length="360" mass="42010">MSNSLRNLSKRYGANLERFPFFLRKMFDQMSREAQLPALSSEVAEVPMKKRFNKPEQWKVEVGDRVLMTKGKYRGHVTKVLALHRPTNRLFLELAETKKMVVPKQFWQPGQSTHVIDYPRTVHPDDVKVVGTAIERAEDGTEREKDIAADQLVFKGEYWDADYGKMMPYRRVRFHENIIIPWPRPEPEEECSFSTPIEAAEERTYLPKCLVRTDAPEGIVESLRDPLIKRRYKWDKQYITRSEAKKLRQPEMPFSDVKKAMFAERAQIRANTPTEPSTETIELVGKLVADRLNSVTDPNFAAYVNSVAPDARAKKIEAREKAKMIHDEKIREAQERNKIRRRTEAKYKSRSQKRNGNVVF</sequence>
<evidence type="ECO:0000256" key="2">
    <source>
        <dbReference type="ARBA" id="ARBA00022980"/>
    </source>
</evidence>
<dbReference type="Pfam" id="PF22682">
    <property type="entry name" value="Ribosomal_uL24m-like"/>
    <property type="match status" value="1"/>
</dbReference>
<evidence type="ECO:0008006" key="7">
    <source>
        <dbReference type="Google" id="ProtNLM"/>
    </source>
</evidence>
<reference evidence="5" key="1">
    <citation type="submission" date="2020-10" db="EMBL/GenBank/DDBJ databases">
        <authorList>
            <person name="Roach M.J.R."/>
        </authorList>
    </citation>
    <scope>NUCLEOTIDE SEQUENCE</scope>
    <source>
        <strain evidence="5">CBS 1945</strain>
    </source>
</reference>
<proteinExistence type="inferred from homology"/>
<feature type="region of interest" description="Disordered" evidence="4">
    <location>
        <begin position="329"/>
        <end position="360"/>
    </location>
</feature>
<gene>
    <name evidence="5" type="ORF">FOA43_002751</name>
</gene>
<evidence type="ECO:0000256" key="4">
    <source>
        <dbReference type="SAM" id="MobiDB-lite"/>
    </source>
</evidence>
<accession>A0A875RVB0</accession>
<keyword evidence="3" id="KW-0687">Ribonucleoprotein</keyword>
<evidence type="ECO:0000256" key="3">
    <source>
        <dbReference type="ARBA" id="ARBA00023274"/>
    </source>
</evidence>
<keyword evidence="2" id="KW-0689">Ribosomal protein</keyword>
<dbReference type="GO" id="GO:0003723">
    <property type="term" value="F:RNA binding"/>
    <property type="evidence" value="ECO:0007669"/>
    <property type="project" value="InterPro"/>
</dbReference>
<dbReference type="InterPro" id="IPR014722">
    <property type="entry name" value="Rib_uL2_dom2"/>
</dbReference>
<dbReference type="RefSeq" id="XP_038778962.1">
    <property type="nucleotide sequence ID" value="XM_038923034.1"/>
</dbReference>